<dbReference type="GO" id="GO:0042597">
    <property type="term" value="C:periplasmic space"/>
    <property type="evidence" value="ECO:0007669"/>
    <property type="project" value="UniProtKB-ARBA"/>
</dbReference>
<evidence type="ECO:0000259" key="2">
    <source>
        <dbReference type="Pfam" id="PF00496"/>
    </source>
</evidence>
<dbReference type="Proteomes" id="UP000244962">
    <property type="component" value="Unassembled WGS sequence"/>
</dbReference>
<evidence type="ECO:0000313" key="4">
    <source>
        <dbReference type="Proteomes" id="UP000244962"/>
    </source>
</evidence>
<evidence type="ECO:0000313" key="3">
    <source>
        <dbReference type="EMBL" id="PWC08435.1"/>
    </source>
</evidence>
<dbReference type="AlphaFoldDB" id="A0A2U1THT3"/>
<dbReference type="Gene3D" id="3.10.105.10">
    <property type="entry name" value="Dipeptide-binding Protein, Domain 3"/>
    <property type="match status" value="1"/>
</dbReference>
<dbReference type="PIRSF" id="PIRSF002741">
    <property type="entry name" value="MppA"/>
    <property type="match status" value="1"/>
</dbReference>
<reference evidence="4" key="1">
    <citation type="submission" date="2018-04" db="EMBL/GenBank/DDBJ databases">
        <authorList>
            <person name="Liu S."/>
            <person name="Wang Z."/>
            <person name="Li J."/>
        </authorList>
    </citation>
    <scope>NUCLEOTIDE SEQUENCE [LARGE SCALE GENOMIC DNA]</scope>
    <source>
        <strain evidence="4">622</strain>
    </source>
</reference>
<gene>
    <name evidence="3" type="ORF">DF223_03675</name>
</gene>
<protein>
    <submittedName>
        <fullName evidence="3">ABC transporter substrate-binding protein</fullName>
    </submittedName>
</protein>
<sequence>MKRSRVGLSAVALLSVGALALTGCSSSGGSTEKSSGADTDAIITTNGSEPQMSLLPANTTETGGGKIMTSIFAGLVSYDAEGAIENEVAESIESDDATNWTVTLKDGWKFTNDEEVTSESFVDAWNYAVLYDNAQGGSYFFDNIVGFSDLQNSKDDPSGAVDEEGNPIQVGDPLAEEMSGLKVVDDKTFTVELSVPEADWPLRLGYTAFMPLPSAAFEDMEAFGENPIGNGPYMLDGEGAWVHEEKINLVTNPDYEGVRKPVNGGLEIIFYATQDAAYADVLAGNLDVLDAIPDSAFETYESDFGDRAVNQAAAIFQGFNMPYYLEHWSGEEGKLRRAAISMAINREEITDVIFQGTRTPATDFTSPVIDGWTDDLEGAEVLEYNPDEAKKLWAEADAIAPYGDTVFDIAYNSDGGHQGWVDAVTNSIANTLGITAQGKPYPTFAAAIDDRDNDKLTGGTRAGWQADYPSLYNFLAPLYVTGAGSNYEDYSSEEFEALLEEGASASNVEDATAKYQEAQEVLLKDLPAIPLWYSNVTGVSADTVDNVVFGWDSVPLYHEITKG</sequence>
<name>A0A2U1THT3_9MICO</name>
<dbReference type="InterPro" id="IPR000914">
    <property type="entry name" value="SBP_5_dom"/>
</dbReference>
<evidence type="ECO:0000256" key="1">
    <source>
        <dbReference type="SAM" id="SignalP"/>
    </source>
</evidence>
<dbReference type="RefSeq" id="WP_108391471.1">
    <property type="nucleotide sequence ID" value="NZ_CP026949.1"/>
</dbReference>
<proteinExistence type="predicted"/>
<organism evidence="3 4">
    <name type="scientific">Mycetocola zhujimingii</name>
    <dbReference type="NCBI Taxonomy" id="2079792"/>
    <lineage>
        <taxon>Bacteria</taxon>
        <taxon>Bacillati</taxon>
        <taxon>Actinomycetota</taxon>
        <taxon>Actinomycetes</taxon>
        <taxon>Micrococcales</taxon>
        <taxon>Microbacteriaceae</taxon>
        <taxon>Mycetocola</taxon>
    </lineage>
</organism>
<dbReference type="SUPFAM" id="SSF53850">
    <property type="entry name" value="Periplasmic binding protein-like II"/>
    <property type="match status" value="1"/>
</dbReference>
<dbReference type="Pfam" id="PF00496">
    <property type="entry name" value="SBP_bac_5"/>
    <property type="match status" value="1"/>
</dbReference>
<dbReference type="InterPro" id="IPR030678">
    <property type="entry name" value="Peptide/Ni-bd"/>
</dbReference>
<dbReference type="Gene3D" id="3.40.190.10">
    <property type="entry name" value="Periplasmic binding protein-like II"/>
    <property type="match status" value="1"/>
</dbReference>
<dbReference type="GO" id="GO:0043190">
    <property type="term" value="C:ATP-binding cassette (ABC) transporter complex"/>
    <property type="evidence" value="ECO:0007669"/>
    <property type="project" value="InterPro"/>
</dbReference>
<feature type="signal peptide" evidence="1">
    <location>
        <begin position="1"/>
        <end position="20"/>
    </location>
</feature>
<keyword evidence="4" id="KW-1185">Reference proteome</keyword>
<comment type="caution">
    <text evidence="3">The sequence shown here is derived from an EMBL/GenBank/DDBJ whole genome shotgun (WGS) entry which is preliminary data.</text>
</comment>
<dbReference type="InterPro" id="IPR039424">
    <property type="entry name" value="SBP_5"/>
</dbReference>
<dbReference type="GO" id="GO:1904680">
    <property type="term" value="F:peptide transmembrane transporter activity"/>
    <property type="evidence" value="ECO:0007669"/>
    <property type="project" value="TreeGrafter"/>
</dbReference>
<feature type="chain" id="PRO_5038644729" evidence="1">
    <location>
        <begin position="21"/>
        <end position="563"/>
    </location>
</feature>
<dbReference type="PROSITE" id="PS51257">
    <property type="entry name" value="PROKAR_LIPOPROTEIN"/>
    <property type="match status" value="1"/>
</dbReference>
<keyword evidence="1" id="KW-0732">Signal</keyword>
<dbReference type="Gene3D" id="3.90.76.10">
    <property type="entry name" value="Dipeptide-binding Protein, Domain 1"/>
    <property type="match status" value="1"/>
</dbReference>
<dbReference type="EMBL" id="QEFB01000001">
    <property type="protein sequence ID" value="PWC08435.1"/>
    <property type="molecule type" value="Genomic_DNA"/>
</dbReference>
<feature type="domain" description="Solute-binding protein family 5" evidence="2">
    <location>
        <begin position="84"/>
        <end position="484"/>
    </location>
</feature>
<dbReference type="PANTHER" id="PTHR30290:SF83">
    <property type="entry name" value="ABC TRANSPORTER SUBSTRATE-BINDING PROTEIN"/>
    <property type="match status" value="1"/>
</dbReference>
<accession>A0A2U1THT3</accession>
<dbReference type="GO" id="GO:0015833">
    <property type="term" value="P:peptide transport"/>
    <property type="evidence" value="ECO:0007669"/>
    <property type="project" value="TreeGrafter"/>
</dbReference>
<dbReference type="KEGG" id="myl:C3E77_09855"/>
<dbReference type="CDD" id="cd00995">
    <property type="entry name" value="PBP2_NikA_DppA_OppA_like"/>
    <property type="match status" value="1"/>
</dbReference>
<dbReference type="OrthoDB" id="9046151at2"/>
<dbReference type="PANTHER" id="PTHR30290">
    <property type="entry name" value="PERIPLASMIC BINDING COMPONENT OF ABC TRANSPORTER"/>
    <property type="match status" value="1"/>
</dbReference>